<dbReference type="EMBL" id="BATM01000052">
    <property type="protein sequence ID" value="GAD81144.1"/>
    <property type="molecule type" value="Genomic_DNA"/>
</dbReference>
<reference evidence="1 2" key="1">
    <citation type="submission" date="2013-09" db="EMBL/GenBank/DDBJ databases">
        <title>Whole genome shotgun sequence of Vibrio ezurae NBRC 102218.</title>
        <authorList>
            <person name="Yoshida I."/>
            <person name="Hosoyama A."/>
            <person name="Numata M."/>
            <person name="Hashimoto M."/>
            <person name="Hosoyama Y."/>
            <person name="Tsuchikane K."/>
            <person name="Noguchi M."/>
            <person name="Hirakata S."/>
            <person name="Ichikawa N."/>
            <person name="Ohji S."/>
            <person name="Yamazoe A."/>
            <person name="Fujita N."/>
        </authorList>
    </citation>
    <scope>NUCLEOTIDE SEQUENCE [LARGE SCALE GENOMIC DNA]</scope>
    <source>
        <strain evidence="1 2">NBRC 102218</strain>
    </source>
</reference>
<dbReference type="eggNOG" id="ENOG50349UE">
    <property type="taxonomic scope" value="Bacteria"/>
</dbReference>
<keyword evidence="2" id="KW-1185">Reference proteome</keyword>
<accession>U3CJ05</accession>
<evidence type="ECO:0000313" key="2">
    <source>
        <dbReference type="Proteomes" id="UP000016562"/>
    </source>
</evidence>
<dbReference type="AlphaFoldDB" id="U3CJ05"/>
<evidence type="ECO:0000313" key="1">
    <source>
        <dbReference type="EMBL" id="GAD81144.1"/>
    </source>
</evidence>
<gene>
    <name evidence="1" type="ORF">VEZ01S_52_00020</name>
</gene>
<sequence>MEYKMLLKNKDKQCYGAGIEAIHYIIETRKNKGKTQFERLDEDKKVPFIVPAVTWDAAKQVGSLNNEHWHFDVGYAFREALDLIFMERIRNKRKINLWTQGAIISFNEGDLLLSRCGQRSIQVKYANPMGWDETKSDMYYGSVTYQEYFIKNGKSETKHATQLDFLSILING</sequence>
<organism evidence="1 2">
    <name type="scientific">Vibrio ezurae NBRC 102218</name>
    <dbReference type="NCBI Taxonomy" id="1219080"/>
    <lineage>
        <taxon>Bacteria</taxon>
        <taxon>Pseudomonadati</taxon>
        <taxon>Pseudomonadota</taxon>
        <taxon>Gammaproteobacteria</taxon>
        <taxon>Vibrionales</taxon>
        <taxon>Vibrionaceae</taxon>
        <taxon>Vibrio</taxon>
    </lineage>
</organism>
<name>U3CJ05_9VIBR</name>
<proteinExistence type="predicted"/>
<protein>
    <submittedName>
        <fullName evidence="1">Uncharacterized protein</fullName>
    </submittedName>
</protein>
<comment type="caution">
    <text evidence="1">The sequence shown here is derived from an EMBL/GenBank/DDBJ whole genome shotgun (WGS) entry which is preliminary data.</text>
</comment>
<dbReference type="Proteomes" id="UP000016562">
    <property type="component" value="Unassembled WGS sequence"/>
</dbReference>